<gene>
    <name evidence="1" type="ORF">ACFSE1_17600</name>
</gene>
<comment type="caution">
    <text evidence="1">The sequence shown here is derived from an EMBL/GenBank/DDBJ whole genome shotgun (WGS) entry which is preliminary data.</text>
</comment>
<evidence type="ECO:0000313" key="2">
    <source>
        <dbReference type="Proteomes" id="UP001597322"/>
    </source>
</evidence>
<proteinExistence type="predicted"/>
<name>A0ABW4M756_9HYPH</name>
<dbReference type="RefSeq" id="WP_377404298.1">
    <property type="nucleotide sequence ID" value="NZ_JBHUEQ010000033.1"/>
</dbReference>
<accession>A0ABW4M756</accession>
<dbReference type="EMBL" id="JBHUEQ010000033">
    <property type="protein sequence ID" value="MFD1747290.1"/>
    <property type="molecule type" value="Genomic_DNA"/>
</dbReference>
<dbReference type="Proteomes" id="UP001597322">
    <property type="component" value="Unassembled WGS sequence"/>
</dbReference>
<organism evidence="1 2">
    <name type="scientific">Rhizobium helianthi</name>
    <dbReference type="NCBI Taxonomy" id="1132695"/>
    <lineage>
        <taxon>Bacteria</taxon>
        <taxon>Pseudomonadati</taxon>
        <taxon>Pseudomonadota</taxon>
        <taxon>Alphaproteobacteria</taxon>
        <taxon>Hyphomicrobiales</taxon>
        <taxon>Rhizobiaceae</taxon>
        <taxon>Rhizobium/Agrobacterium group</taxon>
        <taxon>Rhizobium</taxon>
    </lineage>
</organism>
<protein>
    <recommendedName>
        <fullName evidence="3">Secreted protein</fullName>
    </recommendedName>
</protein>
<reference evidence="2" key="1">
    <citation type="journal article" date="2019" name="Int. J. Syst. Evol. Microbiol.">
        <title>The Global Catalogue of Microorganisms (GCM) 10K type strain sequencing project: providing services to taxonomists for standard genome sequencing and annotation.</title>
        <authorList>
            <consortium name="The Broad Institute Genomics Platform"/>
            <consortium name="The Broad Institute Genome Sequencing Center for Infectious Disease"/>
            <person name="Wu L."/>
            <person name="Ma J."/>
        </authorList>
    </citation>
    <scope>NUCLEOTIDE SEQUENCE [LARGE SCALE GENOMIC DNA]</scope>
    <source>
        <strain evidence="2">CG52</strain>
    </source>
</reference>
<evidence type="ECO:0000313" key="1">
    <source>
        <dbReference type="EMBL" id="MFD1747290.1"/>
    </source>
</evidence>
<keyword evidence="2" id="KW-1185">Reference proteome</keyword>
<evidence type="ECO:0008006" key="3">
    <source>
        <dbReference type="Google" id="ProtNLM"/>
    </source>
</evidence>
<sequence length="81" mass="8550">MAVVAEGVFALAGAAAAGFLSLSFSGGGGGVFFVVRGACPDTPETMFVPLVVILETQFQSQVTLRRIVFDMKPKIKWIRSG</sequence>